<evidence type="ECO:0000259" key="6">
    <source>
        <dbReference type="PROSITE" id="PS51387"/>
    </source>
</evidence>
<dbReference type="FunFam" id="1.10.45.10:FF:000001">
    <property type="entry name" value="D-lactate dehydrogenase mitochondrial"/>
    <property type="match status" value="1"/>
</dbReference>
<feature type="domain" description="FAD-binding PCMH-type" evidence="6">
    <location>
        <begin position="36"/>
        <end position="214"/>
    </location>
</feature>
<dbReference type="SUPFAM" id="SSF55103">
    <property type="entry name" value="FAD-linked oxidases, C-terminal domain"/>
    <property type="match status" value="1"/>
</dbReference>
<dbReference type="Gene3D" id="3.30.70.2740">
    <property type="match status" value="1"/>
</dbReference>
<evidence type="ECO:0000256" key="5">
    <source>
        <dbReference type="ARBA" id="ARBA00023002"/>
    </source>
</evidence>
<dbReference type="InterPro" id="IPR016171">
    <property type="entry name" value="Vanillyl_alc_oxidase_C-sub2"/>
</dbReference>
<dbReference type="InterPro" id="IPR016164">
    <property type="entry name" value="FAD-linked_Oxase-like_C"/>
</dbReference>
<dbReference type="InterPro" id="IPR036318">
    <property type="entry name" value="FAD-bd_PCMH-like_sf"/>
</dbReference>
<keyword evidence="5" id="KW-0560">Oxidoreductase</keyword>
<dbReference type="AlphaFoldDB" id="A0A542XA14"/>
<protein>
    <submittedName>
        <fullName evidence="7">Glycolate oxidase</fullName>
    </submittedName>
</protein>
<keyword evidence="4" id="KW-0274">FAD</keyword>
<evidence type="ECO:0000256" key="1">
    <source>
        <dbReference type="ARBA" id="ARBA00001974"/>
    </source>
</evidence>
<dbReference type="Pfam" id="PF02913">
    <property type="entry name" value="FAD-oxidase_C"/>
    <property type="match status" value="1"/>
</dbReference>
<dbReference type="FunFam" id="3.30.70.2740:FF:000001">
    <property type="entry name" value="D-lactate dehydrogenase mitochondrial"/>
    <property type="match status" value="1"/>
</dbReference>
<name>A0A542XA14_9MICO</name>
<dbReference type="EMBL" id="VFOK01000001">
    <property type="protein sequence ID" value="TQL32634.1"/>
    <property type="molecule type" value="Genomic_DNA"/>
</dbReference>
<dbReference type="Pfam" id="PF01565">
    <property type="entry name" value="FAD_binding_4"/>
    <property type="match status" value="1"/>
</dbReference>
<proteinExistence type="inferred from homology"/>
<dbReference type="SUPFAM" id="SSF56176">
    <property type="entry name" value="FAD-binding/transporter-associated domain-like"/>
    <property type="match status" value="1"/>
</dbReference>
<sequence>MSTTAAVPLPALPDGRVVTDPDVATSYATDASLGSAAPEEFVVVRARDRDDVVAVLEHAQAHRIPVVPQGARTSLCGAASALEGSIVLNVEALKALEINTAEKYAVVGPGVINADLKRAAAAEGLYYPPDPASGPMSTIGGNVATNAGGLCCVKYGVTGDYVRGLEVVLAGGEVVRTGHRTAKGVAGLDLTGLFVGSEGQLGVVTEVVARLVPAPDPALTVLATFDSLDDATRAMVQLRAERNGPNLIEVLDRTSLQAIQAMEDFGFPEEAEAVLLVQSDRPGHAGEDVQRYAELLEACGAGEVAVADDAQEADALMAGRRALAPALELKGPHFIEDVCVPVTRLGDLIATARDICARRDVPIVLSGHGGDGNLHPCLFFTEGDDSREVAEEAFAEIVRTALDMGGTVTGEHGVGSLKRRWLPQELGETEMARQRAIKQLFDPLGILNPGRPY</sequence>
<dbReference type="Gene3D" id="1.10.45.10">
    <property type="entry name" value="Vanillyl-alcohol Oxidase, Chain A, domain 4"/>
    <property type="match status" value="1"/>
</dbReference>
<dbReference type="InterPro" id="IPR016166">
    <property type="entry name" value="FAD-bd_PCMH"/>
</dbReference>
<keyword evidence="8" id="KW-1185">Reference proteome</keyword>
<dbReference type="Proteomes" id="UP000318336">
    <property type="component" value="Unassembled WGS sequence"/>
</dbReference>
<keyword evidence="3" id="KW-0285">Flavoprotein</keyword>
<organism evidence="7 8">
    <name type="scientific">Barrientosiimonas humi</name>
    <dbReference type="NCBI Taxonomy" id="999931"/>
    <lineage>
        <taxon>Bacteria</taxon>
        <taxon>Bacillati</taxon>
        <taxon>Actinomycetota</taxon>
        <taxon>Actinomycetes</taxon>
        <taxon>Micrococcales</taxon>
        <taxon>Dermacoccaceae</taxon>
        <taxon>Barrientosiimonas</taxon>
    </lineage>
</organism>
<evidence type="ECO:0000256" key="3">
    <source>
        <dbReference type="ARBA" id="ARBA00022630"/>
    </source>
</evidence>
<dbReference type="GO" id="GO:0016491">
    <property type="term" value="F:oxidoreductase activity"/>
    <property type="evidence" value="ECO:0007669"/>
    <property type="project" value="UniProtKB-KW"/>
</dbReference>
<dbReference type="Gene3D" id="3.30.465.10">
    <property type="match status" value="1"/>
</dbReference>
<comment type="cofactor">
    <cofactor evidence="1">
        <name>FAD</name>
        <dbReference type="ChEBI" id="CHEBI:57692"/>
    </cofactor>
</comment>
<dbReference type="InterPro" id="IPR004113">
    <property type="entry name" value="FAD-bd_oxidored_4_C"/>
</dbReference>
<dbReference type="RefSeq" id="WP_142004700.1">
    <property type="nucleotide sequence ID" value="NZ_CAJTBP010000001.1"/>
</dbReference>
<evidence type="ECO:0000313" key="7">
    <source>
        <dbReference type="EMBL" id="TQL32634.1"/>
    </source>
</evidence>
<comment type="similarity">
    <text evidence="2">Belongs to the FAD-binding oxidoreductase/transferase type 4 family.</text>
</comment>
<evidence type="ECO:0000256" key="4">
    <source>
        <dbReference type="ARBA" id="ARBA00022827"/>
    </source>
</evidence>
<evidence type="ECO:0000313" key="8">
    <source>
        <dbReference type="Proteomes" id="UP000318336"/>
    </source>
</evidence>
<accession>A0A542XA14</accession>
<gene>
    <name evidence="7" type="ORF">FB554_0766</name>
</gene>
<dbReference type="OrthoDB" id="9811557at2"/>
<dbReference type="InterPro" id="IPR016169">
    <property type="entry name" value="FAD-bd_PCMH_sub2"/>
</dbReference>
<reference evidence="7 8" key="1">
    <citation type="submission" date="2019-06" db="EMBL/GenBank/DDBJ databases">
        <title>Sequencing the genomes of 1000 actinobacteria strains.</title>
        <authorList>
            <person name="Klenk H.-P."/>
        </authorList>
    </citation>
    <scope>NUCLEOTIDE SEQUENCE [LARGE SCALE GENOMIC DNA]</scope>
    <source>
        <strain evidence="7 8">DSM 24617</strain>
    </source>
</reference>
<dbReference type="PROSITE" id="PS51387">
    <property type="entry name" value="FAD_PCMH"/>
    <property type="match status" value="1"/>
</dbReference>
<dbReference type="PANTHER" id="PTHR42934">
    <property type="entry name" value="GLYCOLATE OXIDASE SUBUNIT GLCD"/>
    <property type="match status" value="1"/>
</dbReference>
<evidence type="ECO:0000256" key="2">
    <source>
        <dbReference type="ARBA" id="ARBA00008000"/>
    </source>
</evidence>
<dbReference type="GO" id="GO:0071949">
    <property type="term" value="F:FAD binding"/>
    <property type="evidence" value="ECO:0007669"/>
    <property type="project" value="InterPro"/>
</dbReference>
<dbReference type="InterPro" id="IPR051914">
    <property type="entry name" value="FAD-linked_OxidoTrans_Type4"/>
</dbReference>
<dbReference type="InterPro" id="IPR006094">
    <property type="entry name" value="Oxid_FAD_bind_N"/>
</dbReference>
<dbReference type="PANTHER" id="PTHR42934:SF2">
    <property type="entry name" value="GLYCOLATE OXIDASE SUBUNIT GLCD"/>
    <property type="match status" value="1"/>
</dbReference>
<comment type="caution">
    <text evidence="7">The sequence shown here is derived from an EMBL/GenBank/DDBJ whole genome shotgun (WGS) entry which is preliminary data.</text>
</comment>